<dbReference type="Proteomes" id="UP001237642">
    <property type="component" value="Unassembled WGS sequence"/>
</dbReference>
<feature type="compositionally biased region" description="Basic and acidic residues" evidence="1">
    <location>
        <begin position="102"/>
        <end position="114"/>
    </location>
</feature>
<proteinExistence type="predicted"/>
<feature type="compositionally biased region" description="Low complexity" evidence="1">
    <location>
        <begin position="169"/>
        <end position="179"/>
    </location>
</feature>
<name>A0AAD8M2U7_9APIA</name>
<protein>
    <submittedName>
        <fullName evidence="2">Nucleoporin like</fullName>
    </submittedName>
</protein>
<feature type="compositionally biased region" description="Low complexity" evidence="1">
    <location>
        <begin position="138"/>
        <end position="147"/>
    </location>
</feature>
<gene>
    <name evidence="2" type="ORF">POM88_050753</name>
</gene>
<organism evidence="2 3">
    <name type="scientific">Heracleum sosnowskyi</name>
    <dbReference type="NCBI Taxonomy" id="360622"/>
    <lineage>
        <taxon>Eukaryota</taxon>
        <taxon>Viridiplantae</taxon>
        <taxon>Streptophyta</taxon>
        <taxon>Embryophyta</taxon>
        <taxon>Tracheophyta</taxon>
        <taxon>Spermatophyta</taxon>
        <taxon>Magnoliopsida</taxon>
        <taxon>eudicotyledons</taxon>
        <taxon>Gunneridae</taxon>
        <taxon>Pentapetalae</taxon>
        <taxon>asterids</taxon>
        <taxon>campanulids</taxon>
        <taxon>Apiales</taxon>
        <taxon>Apiaceae</taxon>
        <taxon>Apioideae</taxon>
        <taxon>apioid superclade</taxon>
        <taxon>Tordylieae</taxon>
        <taxon>Tordyliinae</taxon>
        <taxon>Heracleum</taxon>
    </lineage>
</organism>
<evidence type="ECO:0000313" key="2">
    <source>
        <dbReference type="EMBL" id="KAK1357497.1"/>
    </source>
</evidence>
<evidence type="ECO:0000313" key="3">
    <source>
        <dbReference type="Proteomes" id="UP001237642"/>
    </source>
</evidence>
<feature type="compositionally biased region" description="Low complexity" evidence="1">
    <location>
        <begin position="194"/>
        <end position="216"/>
    </location>
</feature>
<dbReference type="AlphaFoldDB" id="A0AAD8M2U7"/>
<comment type="caution">
    <text evidence="2">The sequence shown here is derived from an EMBL/GenBank/DDBJ whole genome shotgun (WGS) entry which is preliminary data.</text>
</comment>
<evidence type="ECO:0000256" key="1">
    <source>
        <dbReference type="SAM" id="MobiDB-lite"/>
    </source>
</evidence>
<accession>A0AAD8M2U7</accession>
<sequence length="275" mass="29972">MAMELYKENPSPLGIMSPRISFSHDISPSDIINFPVEQSLLRSIPSSSPEFDFCNHHSFNQHSVSAEDIFHDGKLLPTDKPKPKSKPQQPPAPVPPSLNHSHPPELKPDKKSLESQRSNDTPGCCDHQSEDQKKKSKSFWQFKRSSSLNSGNSYARSLCPIPLLSRSNSAGSATTSKRSSSSKESHNLNKQHAQKSSSVSTSTKQSQLSSSNSYQKPPLKKNGYGGNTSYGSSSSHGNGVRINPVLNVPSANLFGLGSIFSTSSNKQEKSTKFKS</sequence>
<dbReference type="PANTHER" id="PTHR36757">
    <property type="entry name" value="BNAANNG22500D PROTEIN"/>
    <property type="match status" value="1"/>
</dbReference>
<feature type="compositionally biased region" description="Low complexity" evidence="1">
    <location>
        <begin position="229"/>
        <end position="239"/>
    </location>
</feature>
<dbReference type="EMBL" id="JAUIZM010000011">
    <property type="protein sequence ID" value="KAK1357497.1"/>
    <property type="molecule type" value="Genomic_DNA"/>
</dbReference>
<dbReference type="PANTHER" id="PTHR36757:SF1">
    <property type="entry name" value="GENOME ASSEMBLY, CHROMOSOME: A04"/>
    <property type="match status" value="1"/>
</dbReference>
<keyword evidence="3" id="KW-1185">Reference proteome</keyword>
<feature type="region of interest" description="Disordered" evidence="1">
    <location>
        <begin position="73"/>
        <end position="245"/>
    </location>
</feature>
<feature type="compositionally biased region" description="Basic and acidic residues" evidence="1">
    <location>
        <begin position="73"/>
        <end position="82"/>
    </location>
</feature>
<reference evidence="2" key="1">
    <citation type="submission" date="2023-02" db="EMBL/GenBank/DDBJ databases">
        <title>Genome of toxic invasive species Heracleum sosnowskyi carries increased number of genes despite the absence of recent whole-genome duplications.</title>
        <authorList>
            <person name="Schelkunov M."/>
            <person name="Shtratnikova V."/>
            <person name="Makarenko M."/>
            <person name="Klepikova A."/>
            <person name="Omelchenko D."/>
            <person name="Novikova G."/>
            <person name="Obukhova E."/>
            <person name="Bogdanov V."/>
            <person name="Penin A."/>
            <person name="Logacheva M."/>
        </authorList>
    </citation>
    <scope>NUCLEOTIDE SEQUENCE</scope>
    <source>
        <strain evidence="2">Hsosn_3</strain>
        <tissue evidence="2">Leaf</tissue>
    </source>
</reference>
<reference evidence="2" key="2">
    <citation type="submission" date="2023-05" db="EMBL/GenBank/DDBJ databases">
        <authorList>
            <person name="Schelkunov M.I."/>
        </authorList>
    </citation>
    <scope>NUCLEOTIDE SEQUENCE</scope>
    <source>
        <strain evidence="2">Hsosn_3</strain>
        <tissue evidence="2">Leaf</tissue>
    </source>
</reference>